<dbReference type="OrthoDB" id="428480at2759"/>
<dbReference type="PIRSF" id="PIRSF001093">
    <property type="entry name" value="B-hxosamndse_ab_euk"/>
    <property type="match status" value="1"/>
</dbReference>
<feature type="region of interest" description="Disordered" evidence="9">
    <location>
        <begin position="70"/>
        <end position="96"/>
    </location>
</feature>
<feature type="active site" description="Proton donor" evidence="8">
    <location>
        <position position="387"/>
    </location>
</feature>
<dbReference type="Pfam" id="PF14845">
    <property type="entry name" value="Glycohydro_20b2"/>
    <property type="match status" value="1"/>
</dbReference>
<keyword evidence="5" id="KW-0325">Glycoprotein</keyword>
<dbReference type="InterPro" id="IPR017853">
    <property type="entry name" value="GH"/>
</dbReference>
<evidence type="ECO:0000256" key="5">
    <source>
        <dbReference type="ARBA" id="ARBA00023180"/>
    </source>
</evidence>
<evidence type="ECO:0000256" key="3">
    <source>
        <dbReference type="ARBA" id="ARBA00022729"/>
    </source>
</evidence>
<dbReference type="PANTHER" id="PTHR22600:SF58">
    <property type="entry name" value="BETA-HEXOSAMINIDASE"/>
    <property type="match status" value="1"/>
</dbReference>
<evidence type="ECO:0000259" key="12">
    <source>
        <dbReference type="Pfam" id="PF14845"/>
    </source>
</evidence>
<evidence type="ECO:0000256" key="4">
    <source>
        <dbReference type="ARBA" id="ARBA00022801"/>
    </source>
</evidence>
<evidence type="ECO:0000256" key="2">
    <source>
        <dbReference type="ARBA" id="ARBA00006285"/>
    </source>
</evidence>
<comment type="caution">
    <text evidence="13">The sequence shown here is derived from an EMBL/GenBank/DDBJ whole genome shotgun (WGS) entry which is preliminary data.</text>
</comment>
<sequence length="619" mass="69807">MRIAFHVILFAHSALALWPIPVSYEHGDTVLFVQKDIPFNWYEVGARNVGSIVDQHPDQFLFASHSDSTLDVQDNPRLKRRNTEPSAGDEGYESTASGVSGDDIIDYAIRSSWKTIFKQNLYPWKFHPRDWEEPLPTNSATSVSEVNIRLLANDPPDVGKSRAGEVDESYSLELSVDGKATITANSSVGIARGLNSFTQLFYAHSDGKHVYTPYAPVTIRDAPQFQHRGINLDVSRNYFSISDIKRQIDAIAYNKMNRFHLHVTDSQSWPLEIPTLPELSAKGAYRPDLVYTAKDFADIQHYAAIQGVEMVTEIDMPGHTSVIHYSFPDLIAAFNMQPDWDTYAAEPPSGTLKLNSTAVYDFLETLFNDLLPRVSPYSSYFHTGGDEVNKNAYNLDDTVKSNDYAILQPLMQKFVDRNHDQVRAAGLIPVVWEEMLLEWNLTLGDDVIVQSWRSDEAVAEIVSKGHKALVGNYNYWYLDCGKGQWLNFDLSVSADYWPYDDYCAPFHNWRLIYSYDPYAGVPEDKRHLVIGGEAHMWAEQTDPINVDRMIWPRGSAVAEILWSGAKDAEGGNRSQIDAAPRLSEMRERLVMKGIGAEPIQMPYCTMEGTVCQLGYTGEA</sequence>
<evidence type="ECO:0000313" key="13">
    <source>
        <dbReference type="EMBL" id="KAH7075201.1"/>
    </source>
</evidence>
<dbReference type="Gene3D" id="3.20.20.80">
    <property type="entry name" value="Glycosidases"/>
    <property type="match status" value="1"/>
</dbReference>
<dbReference type="EC" id="3.2.1.52" evidence="7"/>
<protein>
    <recommendedName>
        <fullName evidence="7">Beta-hexosaminidase</fullName>
        <ecNumber evidence="7">3.2.1.52</ecNumber>
    </recommendedName>
</protein>
<dbReference type="GO" id="GO:0005975">
    <property type="term" value="P:carbohydrate metabolic process"/>
    <property type="evidence" value="ECO:0007669"/>
    <property type="project" value="InterPro"/>
</dbReference>
<comment type="catalytic activity">
    <reaction evidence="1 7">
        <text>Hydrolysis of terminal non-reducing N-acetyl-D-hexosamine residues in N-acetyl-beta-D-hexosaminides.</text>
        <dbReference type="EC" id="3.2.1.52"/>
    </reaction>
</comment>
<evidence type="ECO:0000256" key="1">
    <source>
        <dbReference type="ARBA" id="ARBA00001231"/>
    </source>
</evidence>
<dbReference type="GO" id="GO:0016020">
    <property type="term" value="C:membrane"/>
    <property type="evidence" value="ECO:0007669"/>
    <property type="project" value="TreeGrafter"/>
</dbReference>
<dbReference type="CDD" id="cd06562">
    <property type="entry name" value="GH20_HexA_HexB-like"/>
    <property type="match status" value="1"/>
</dbReference>
<dbReference type="SUPFAM" id="SSF51445">
    <property type="entry name" value="(Trans)glycosidases"/>
    <property type="match status" value="1"/>
</dbReference>
<evidence type="ECO:0000256" key="7">
    <source>
        <dbReference type="PIRNR" id="PIRNR001093"/>
    </source>
</evidence>
<dbReference type="GO" id="GO:0030203">
    <property type="term" value="P:glycosaminoglycan metabolic process"/>
    <property type="evidence" value="ECO:0007669"/>
    <property type="project" value="TreeGrafter"/>
</dbReference>
<gene>
    <name evidence="13" type="ORF">FB567DRAFT_583577</name>
</gene>
<keyword evidence="6 7" id="KW-0326">Glycosidase</keyword>
<dbReference type="PANTHER" id="PTHR22600">
    <property type="entry name" value="BETA-HEXOSAMINIDASE"/>
    <property type="match status" value="1"/>
</dbReference>
<evidence type="ECO:0000256" key="10">
    <source>
        <dbReference type="SAM" id="SignalP"/>
    </source>
</evidence>
<evidence type="ECO:0000313" key="14">
    <source>
        <dbReference type="Proteomes" id="UP000813461"/>
    </source>
</evidence>
<dbReference type="Pfam" id="PF00728">
    <property type="entry name" value="Glyco_hydro_20"/>
    <property type="match status" value="1"/>
</dbReference>
<evidence type="ECO:0000259" key="11">
    <source>
        <dbReference type="Pfam" id="PF00728"/>
    </source>
</evidence>
<dbReference type="InterPro" id="IPR015883">
    <property type="entry name" value="Glyco_hydro_20_cat"/>
</dbReference>
<dbReference type="GO" id="GO:0016231">
    <property type="term" value="F:beta-N-acetylglucosaminidase activity"/>
    <property type="evidence" value="ECO:0007669"/>
    <property type="project" value="TreeGrafter"/>
</dbReference>
<comment type="similarity">
    <text evidence="2 7">Belongs to the glycosyl hydrolase 20 family.</text>
</comment>
<dbReference type="InterPro" id="IPR029018">
    <property type="entry name" value="Hex-like_dom2"/>
</dbReference>
<evidence type="ECO:0000256" key="9">
    <source>
        <dbReference type="SAM" id="MobiDB-lite"/>
    </source>
</evidence>
<dbReference type="InterPro" id="IPR029019">
    <property type="entry name" value="HEX_eukaryotic_N"/>
</dbReference>
<dbReference type="InterPro" id="IPR025705">
    <property type="entry name" value="Beta_hexosaminidase_sua/sub"/>
</dbReference>
<dbReference type="EMBL" id="JAGMVJ010000020">
    <property type="protein sequence ID" value="KAH7075201.1"/>
    <property type="molecule type" value="Genomic_DNA"/>
</dbReference>
<keyword evidence="4 7" id="KW-0378">Hydrolase</keyword>
<evidence type="ECO:0000256" key="6">
    <source>
        <dbReference type="ARBA" id="ARBA00023295"/>
    </source>
</evidence>
<organism evidence="13 14">
    <name type="scientific">Paraphoma chrysanthemicola</name>
    <dbReference type="NCBI Taxonomy" id="798071"/>
    <lineage>
        <taxon>Eukaryota</taxon>
        <taxon>Fungi</taxon>
        <taxon>Dikarya</taxon>
        <taxon>Ascomycota</taxon>
        <taxon>Pezizomycotina</taxon>
        <taxon>Dothideomycetes</taxon>
        <taxon>Pleosporomycetidae</taxon>
        <taxon>Pleosporales</taxon>
        <taxon>Pleosporineae</taxon>
        <taxon>Phaeosphaeriaceae</taxon>
        <taxon>Paraphoma</taxon>
    </lineage>
</organism>
<keyword evidence="14" id="KW-1185">Reference proteome</keyword>
<feature type="chain" id="PRO_5035428678" description="Beta-hexosaminidase" evidence="10">
    <location>
        <begin position="17"/>
        <end position="619"/>
    </location>
</feature>
<reference evidence="13" key="1">
    <citation type="journal article" date="2021" name="Nat. Commun.">
        <title>Genetic determinants of endophytism in the Arabidopsis root mycobiome.</title>
        <authorList>
            <person name="Mesny F."/>
            <person name="Miyauchi S."/>
            <person name="Thiergart T."/>
            <person name="Pickel B."/>
            <person name="Atanasova L."/>
            <person name="Karlsson M."/>
            <person name="Huettel B."/>
            <person name="Barry K.W."/>
            <person name="Haridas S."/>
            <person name="Chen C."/>
            <person name="Bauer D."/>
            <person name="Andreopoulos W."/>
            <person name="Pangilinan J."/>
            <person name="LaButti K."/>
            <person name="Riley R."/>
            <person name="Lipzen A."/>
            <person name="Clum A."/>
            <person name="Drula E."/>
            <person name="Henrissat B."/>
            <person name="Kohler A."/>
            <person name="Grigoriev I.V."/>
            <person name="Martin F.M."/>
            <person name="Hacquard S."/>
        </authorList>
    </citation>
    <scope>NUCLEOTIDE SEQUENCE</scope>
    <source>
        <strain evidence="13">MPI-SDFR-AT-0120</strain>
    </source>
</reference>
<feature type="signal peptide" evidence="10">
    <location>
        <begin position="1"/>
        <end position="16"/>
    </location>
</feature>
<proteinExistence type="inferred from homology"/>
<feature type="domain" description="Glycoside hydrolase family 20 catalytic" evidence="11">
    <location>
        <begin position="225"/>
        <end position="564"/>
    </location>
</feature>
<dbReference type="PRINTS" id="PR00738">
    <property type="entry name" value="GLHYDRLASE20"/>
</dbReference>
<feature type="compositionally biased region" description="Basic and acidic residues" evidence="9">
    <location>
        <begin position="74"/>
        <end position="83"/>
    </location>
</feature>
<name>A0A8K0VUI2_9PLEO</name>
<accession>A0A8K0VUI2</accession>
<dbReference type="SUPFAM" id="SSF55545">
    <property type="entry name" value="beta-N-acetylhexosaminidase-like domain"/>
    <property type="match status" value="1"/>
</dbReference>
<keyword evidence="3 10" id="KW-0732">Signal</keyword>
<dbReference type="FunFam" id="3.20.20.80:FF:000063">
    <property type="entry name" value="Beta-hexosaminidase"/>
    <property type="match status" value="1"/>
</dbReference>
<feature type="domain" description="Beta-hexosaminidase eukaryotic type N-terminal" evidence="12">
    <location>
        <begin position="17"/>
        <end position="200"/>
    </location>
</feature>
<dbReference type="Proteomes" id="UP000813461">
    <property type="component" value="Unassembled WGS sequence"/>
</dbReference>
<dbReference type="Gene3D" id="3.30.379.10">
    <property type="entry name" value="Chitobiase/beta-hexosaminidase domain 2-like"/>
    <property type="match status" value="1"/>
</dbReference>
<evidence type="ECO:0000256" key="8">
    <source>
        <dbReference type="PIRSR" id="PIRSR001093-1"/>
    </source>
</evidence>
<dbReference type="AlphaFoldDB" id="A0A8K0VUI2"/>